<dbReference type="Pfam" id="PF07693">
    <property type="entry name" value="KAP_NTPase"/>
    <property type="match status" value="1"/>
</dbReference>
<dbReference type="InterPro" id="IPR027417">
    <property type="entry name" value="P-loop_NTPase"/>
</dbReference>
<feature type="domain" description="KAP NTPase" evidence="2">
    <location>
        <begin position="20"/>
        <end position="384"/>
    </location>
</feature>
<dbReference type="RefSeq" id="WP_110129796.1">
    <property type="nucleotide sequence ID" value="NZ_QHJQ01000001.1"/>
</dbReference>
<dbReference type="OrthoDB" id="88903at2"/>
<protein>
    <submittedName>
        <fullName evidence="3">NTPase</fullName>
    </submittedName>
</protein>
<name>A0A317ZJJ0_9BACT</name>
<proteinExistence type="predicted"/>
<dbReference type="PANTHER" id="PTHR22674">
    <property type="entry name" value="NTPASE, KAP FAMILY P-LOOP DOMAIN-CONTAINING 1"/>
    <property type="match status" value="1"/>
</dbReference>
<organism evidence="3 4">
    <name type="scientific">Coraliomargarita sinensis</name>
    <dbReference type="NCBI Taxonomy" id="2174842"/>
    <lineage>
        <taxon>Bacteria</taxon>
        <taxon>Pseudomonadati</taxon>
        <taxon>Verrucomicrobiota</taxon>
        <taxon>Opitutia</taxon>
        <taxon>Puniceicoccales</taxon>
        <taxon>Coraliomargaritaceae</taxon>
        <taxon>Coraliomargarita</taxon>
    </lineage>
</organism>
<dbReference type="PANTHER" id="PTHR22674:SF6">
    <property type="entry name" value="NTPASE KAP FAMILY P-LOOP DOMAIN-CONTAINING PROTEIN 1"/>
    <property type="match status" value="1"/>
</dbReference>
<evidence type="ECO:0000259" key="2">
    <source>
        <dbReference type="Pfam" id="PF07693"/>
    </source>
</evidence>
<evidence type="ECO:0000256" key="1">
    <source>
        <dbReference type="SAM" id="Phobius"/>
    </source>
</evidence>
<comment type="caution">
    <text evidence="3">The sequence shown here is derived from an EMBL/GenBank/DDBJ whole genome shotgun (WGS) entry which is preliminary data.</text>
</comment>
<keyword evidence="1" id="KW-1133">Transmembrane helix</keyword>
<evidence type="ECO:0000313" key="4">
    <source>
        <dbReference type="Proteomes" id="UP000247099"/>
    </source>
</evidence>
<dbReference type="InterPro" id="IPR011646">
    <property type="entry name" value="KAP_P-loop"/>
</dbReference>
<dbReference type="InParanoid" id="A0A317ZJJ0"/>
<dbReference type="Proteomes" id="UP000247099">
    <property type="component" value="Unassembled WGS sequence"/>
</dbReference>
<feature type="transmembrane region" description="Helical" evidence="1">
    <location>
        <begin position="122"/>
        <end position="144"/>
    </location>
</feature>
<reference evidence="3 4" key="1">
    <citation type="submission" date="2018-05" db="EMBL/GenBank/DDBJ databases">
        <title>Coraliomargarita sinensis sp. nov., isolated from a marine solar saltern.</title>
        <authorList>
            <person name="Zhou L.Y."/>
        </authorList>
    </citation>
    <scope>NUCLEOTIDE SEQUENCE [LARGE SCALE GENOMIC DNA]</scope>
    <source>
        <strain evidence="3 4">WN38</strain>
    </source>
</reference>
<gene>
    <name evidence="3" type="ORF">DDZ13_02285</name>
</gene>
<sequence>MWSDNETAEDLFGFRIHSDLIRELILDSTVLPVTIGVFGDWGGGKSSIMQMLNADLEAQEKENGIATLYFNGWLFEGYDDAKAALLSSILTSLRDHETFGSQLKESAVKLLKRVDYMRGAKILLSGAVAGGVAAATGGFGLAAAPAIMSGAFRGAGDKALDAAKESTSGEGEPEADEVLSDIRQFRDDFSEMLESSDIQTLVVIIDDLDRCSPERIIENLEAIKLFLNVPNTAFVIGADRRIISQAVAWRYRETLPKLDFDSTDGSERLVEDYLEKLIQIPYSLPKLSPSEIETYLTLLFCKRHMPEKRFSQVLEASENQRATDRHQAFAQTQVLEIMGGDCSPELAESMQIGSRIAEQITDVLQGNPRQVKRFLNAFFLRRKLAEVAKLEDVVDEVLVKLMLLEYAAPKLFQSLFKGMNGESGTVPFVADYEEIVTKSGKMEDLPPEWKPYVGWLSYEPKLKDVDLRNYMWVSRDRLRSTMSSTVMVPTVVRSTLKLLLSKLGDTEGRKQIAKLQSDELEILFNLLVNHAQQRPGEMQAFKALIGIVETNPDYTPSFAALIERLPKNDLSPALGVTLATESKKRTPLGKWAKTFAAQCHSDKSKFEQSFAKAIK</sequence>
<dbReference type="InterPro" id="IPR052754">
    <property type="entry name" value="NTPase_KAP_P-loop"/>
</dbReference>
<dbReference type="EMBL" id="QHJQ01000001">
    <property type="protein sequence ID" value="PXA05720.1"/>
    <property type="molecule type" value="Genomic_DNA"/>
</dbReference>
<keyword evidence="1" id="KW-0472">Membrane</keyword>
<evidence type="ECO:0000313" key="3">
    <source>
        <dbReference type="EMBL" id="PXA05720.1"/>
    </source>
</evidence>
<keyword evidence="4" id="KW-1185">Reference proteome</keyword>
<accession>A0A317ZJJ0</accession>
<dbReference type="AlphaFoldDB" id="A0A317ZJJ0"/>
<dbReference type="Gene3D" id="3.40.50.300">
    <property type="entry name" value="P-loop containing nucleotide triphosphate hydrolases"/>
    <property type="match status" value="1"/>
</dbReference>
<dbReference type="SUPFAM" id="SSF52540">
    <property type="entry name" value="P-loop containing nucleoside triphosphate hydrolases"/>
    <property type="match status" value="1"/>
</dbReference>
<keyword evidence="1" id="KW-0812">Transmembrane</keyword>